<evidence type="ECO:0000313" key="1">
    <source>
        <dbReference type="EMBL" id="KAJ6776970.1"/>
    </source>
</evidence>
<dbReference type="EMBL" id="JAPFFM010000001">
    <property type="protein sequence ID" value="KAJ6776970.1"/>
    <property type="molecule type" value="Genomic_DNA"/>
</dbReference>
<gene>
    <name evidence="1" type="ORF">OIU74_001029</name>
</gene>
<dbReference type="AlphaFoldDB" id="A0A9Q1AMK9"/>
<sequence>MESNRKRKAGFTKGKLMVFYRSPPKPSSNVQYTSKLKPSQTSPAAASVGYVNQDYMIAPQKQVVSFMVPAADYRREKLSQFDKFFGVAGDVSVDTKATRYISSVQERFKLERVNSERKQQLEDEL</sequence>
<name>A0A9Q1AMK9_9ROSI</name>
<proteinExistence type="predicted"/>
<reference evidence="1" key="2">
    <citation type="journal article" date="2023" name="Int. J. Mol. Sci.">
        <title>De Novo Assembly and Annotation of 11 Diverse Shrub Willow (Salix) Genomes Reveals Novel Gene Organization in Sex-Linked Regions.</title>
        <authorList>
            <person name="Hyden B."/>
            <person name="Feng K."/>
            <person name="Yates T.B."/>
            <person name="Jawdy S."/>
            <person name="Cereghino C."/>
            <person name="Smart L.B."/>
            <person name="Muchero W."/>
        </authorList>
    </citation>
    <scope>NUCLEOTIDE SEQUENCE</scope>
    <source>
        <tissue evidence="1">Shoot tip</tissue>
    </source>
</reference>
<comment type="caution">
    <text evidence="1">The sequence shown here is derived from an EMBL/GenBank/DDBJ whole genome shotgun (WGS) entry which is preliminary data.</text>
</comment>
<reference evidence="1" key="1">
    <citation type="submission" date="2022-11" db="EMBL/GenBank/DDBJ databases">
        <authorList>
            <person name="Hyden B.L."/>
            <person name="Feng K."/>
            <person name="Yates T."/>
            <person name="Jawdy S."/>
            <person name="Smart L.B."/>
            <person name="Muchero W."/>
        </authorList>
    </citation>
    <scope>NUCLEOTIDE SEQUENCE</scope>
    <source>
        <tissue evidence="1">Shoot tip</tissue>
    </source>
</reference>
<organism evidence="1 2">
    <name type="scientific">Salix koriyanagi</name>
    <dbReference type="NCBI Taxonomy" id="2511006"/>
    <lineage>
        <taxon>Eukaryota</taxon>
        <taxon>Viridiplantae</taxon>
        <taxon>Streptophyta</taxon>
        <taxon>Embryophyta</taxon>
        <taxon>Tracheophyta</taxon>
        <taxon>Spermatophyta</taxon>
        <taxon>Magnoliopsida</taxon>
        <taxon>eudicotyledons</taxon>
        <taxon>Gunneridae</taxon>
        <taxon>Pentapetalae</taxon>
        <taxon>rosids</taxon>
        <taxon>fabids</taxon>
        <taxon>Malpighiales</taxon>
        <taxon>Salicaceae</taxon>
        <taxon>Saliceae</taxon>
        <taxon>Salix</taxon>
    </lineage>
</organism>
<protein>
    <submittedName>
        <fullName evidence="1">Uncharacterized protein</fullName>
    </submittedName>
</protein>
<dbReference type="Proteomes" id="UP001151752">
    <property type="component" value="Chromosome 16"/>
</dbReference>
<dbReference type="PANTHER" id="PTHR36030:SF1">
    <property type="entry name" value="CALMODULIN-BINDING DOMAIN-CONTAINING PROTEIN"/>
    <property type="match status" value="1"/>
</dbReference>
<accession>A0A9Q1AMK9</accession>
<evidence type="ECO:0000313" key="2">
    <source>
        <dbReference type="Proteomes" id="UP001151752"/>
    </source>
</evidence>
<keyword evidence="2" id="KW-1185">Reference proteome</keyword>
<dbReference type="PANTHER" id="PTHR36030">
    <property type="entry name" value="CALMODULIN-BINDING DOMAIN-CONTAINING PROTEIN"/>
    <property type="match status" value="1"/>
</dbReference>